<feature type="region of interest" description="Disordered" evidence="2">
    <location>
        <begin position="296"/>
        <end position="363"/>
    </location>
</feature>
<feature type="region of interest" description="Disordered" evidence="2">
    <location>
        <begin position="801"/>
        <end position="862"/>
    </location>
</feature>
<dbReference type="AlphaFoldDB" id="F4Q6J7"/>
<feature type="compositionally biased region" description="Basic and acidic residues" evidence="2">
    <location>
        <begin position="830"/>
        <end position="848"/>
    </location>
</feature>
<evidence type="ECO:0000259" key="3">
    <source>
        <dbReference type="PROSITE" id="PS50172"/>
    </source>
</evidence>
<dbReference type="OMA" id="SSQMITY"/>
<feature type="domain" description="BRCT" evidence="3">
    <location>
        <begin position="114"/>
        <end position="208"/>
    </location>
</feature>
<evidence type="ECO:0000256" key="1">
    <source>
        <dbReference type="ARBA" id="ARBA00022737"/>
    </source>
</evidence>
<evidence type="ECO:0000256" key="2">
    <source>
        <dbReference type="SAM" id="MobiDB-lite"/>
    </source>
</evidence>
<evidence type="ECO:0000313" key="5">
    <source>
        <dbReference type="Proteomes" id="UP000007797"/>
    </source>
</evidence>
<organism evidence="4 5">
    <name type="scientific">Cavenderia fasciculata</name>
    <name type="common">Slime mold</name>
    <name type="synonym">Dictyostelium fasciculatum</name>
    <dbReference type="NCBI Taxonomy" id="261658"/>
    <lineage>
        <taxon>Eukaryota</taxon>
        <taxon>Amoebozoa</taxon>
        <taxon>Evosea</taxon>
        <taxon>Eumycetozoa</taxon>
        <taxon>Dictyostelia</taxon>
        <taxon>Acytosteliales</taxon>
        <taxon>Cavenderiaceae</taxon>
        <taxon>Cavenderia</taxon>
    </lineage>
</organism>
<dbReference type="CDD" id="cd00027">
    <property type="entry name" value="BRCT"/>
    <property type="match status" value="2"/>
</dbReference>
<feature type="compositionally biased region" description="Low complexity" evidence="2">
    <location>
        <begin position="984"/>
        <end position="1021"/>
    </location>
</feature>
<feature type="domain" description="BRCT" evidence="3">
    <location>
        <begin position="205"/>
        <end position="294"/>
    </location>
</feature>
<dbReference type="PROSITE" id="PS50172">
    <property type="entry name" value="BRCT"/>
    <property type="match status" value="5"/>
</dbReference>
<dbReference type="Gene3D" id="3.40.50.10190">
    <property type="entry name" value="BRCT domain"/>
    <property type="match status" value="6"/>
</dbReference>
<reference evidence="5" key="1">
    <citation type="journal article" date="2011" name="Genome Res.">
        <title>Phylogeny-wide analysis of social amoeba genomes highlights ancient origins for complex intercellular communication.</title>
        <authorList>
            <person name="Heidel A.J."/>
            <person name="Lawal H.M."/>
            <person name="Felder M."/>
            <person name="Schilde C."/>
            <person name="Helps N.R."/>
            <person name="Tunggal B."/>
            <person name="Rivero F."/>
            <person name="John U."/>
            <person name="Schleicher M."/>
            <person name="Eichinger L."/>
            <person name="Platzer M."/>
            <person name="Noegel A.A."/>
            <person name="Schaap P."/>
            <person name="Gloeckner G."/>
        </authorList>
    </citation>
    <scope>NUCLEOTIDE SEQUENCE [LARGE SCALE GENOMIC DNA]</scope>
    <source>
        <strain evidence="5">SH3</strain>
    </source>
</reference>
<dbReference type="KEGG" id="dfa:DFA_09045"/>
<dbReference type="SMART" id="SM00292">
    <property type="entry name" value="BRCT"/>
    <property type="match status" value="7"/>
</dbReference>
<dbReference type="STRING" id="1054147.F4Q6J7"/>
<dbReference type="GO" id="GO:0033314">
    <property type="term" value="P:mitotic DNA replication checkpoint signaling"/>
    <property type="evidence" value="ECO:0007669"/>
    <property type="project" value="TreeGrafter"/>
</dbReference>
<sequence length="1243" mass="139315">MIAKRQPIQKFNNSNSNSNNNHNINNCNSISSILQGKKFYFDPGVNRQEDLRDLINSHGGKKELSLAQSNYYVCEKDTDIKEIIEIPIINKSYLISCLDRKRPMNEELIQEYRLDTSIFEGFVVATSGYEEIENEMKHIVTLMSGQYSYEVTSETTHLISKNVLSKKTADARNIRDRDGRPKIKVVTNAWLNESYRCNRDLTEEYIIPIFYGGRICLSGFDTFETRSAVQNGLTQNGALYQANLKQSVQVLISNGVITEKYKKAWHWGKPIVSEQWFHDSIKYGYAQELDYYRCTVEPPPESQNDSSFSATNNGSAVPTMVHHPTPMPRNIPSLTPASFDSQQFHQHQTIPPTLPPSYQQPQQNLSQLVLPSQYIQRPPGNQLIQQQQQQQQQSDCAATQSQQKQLVLTDNAAQLDKELFRDATIGMLGFEGDLETKMRSSIDQCSNFIEYSTVPQTAYSTPCILHYLMVNHGNRYYRSDAKKLTGTQVITLQWFSDCHRKRRILPFDFVHYQPLKEINFMPEVCVTVSGFARKSEEFVYTRELSRLLGAKFLYSLKRDVTHLVTLCGTSKKYQRAKEWGLKIVTLDWLTKCAKDGRRVPEEDYLVQEGSKHTWEHAVVEEQPQQTILLDAPPTAAAIKNTPHRGGGILVKKNPQQPMMMVQSPIMPQTISMDNSTITPSLPISCINNSGVGVSSQLGHLLKGVNIFLSETLKLDLKTQLTVWIEKMGGVVASDHFSNITHYLTERIDMEEKRKILGNCKAVAPEWLKDSFYAHRVYDEELYQPLLPEKKLDEDDNEHGIVHSLSREPKSQLFTGSAPDSLRQKGSGSQKDIKEEETGDEKQENRTDSSKPAVVFTQPQTQPSSIGKIVAALELLPSQSQFAVPNPKTVVPSKSSLSSTKKGVKRSNSGAHVHHHHTSSSSSSKKSSMSIMDIENLAEGVSEDGDASGESDDDDSSGDENSQRVTYGDNGVKRKRRDPKTPPININANNSSTTNITTTTATVTNNNNNNTVNNTNTNTNNNRPATGLAEILKGTVKWILFSAFDVAPSAEIKASLQSTAIGFRMCESAFIVGKTSHLITPTPKRSEKYMAACAAGAWILVPSFVDACIQQQKCVEETDYEWTRDMCDQEKLVNPQSTTLSFAQAARNCRMAVAQKNRPIFSKAVFRVTSYPDPKKSLDLWCDIIRAGGGTIVMQGESPPPGTTITHALFKKNDTRSKEVEPNIKIISDSELTICLIDGKHLVD</sequence>
<proteinExistence type="predicted"/>
<feature type="compositionally biased region" description="Polar residues" evidence="2">
    <location>
        <begin position="891"/>
        <end position="900"/>
    </location>
</feature>
<dbReference type="InterPro" id="IPR001357">
    <property type="entry name" value="BRCT_dom"/>
</dbReference>
<feature type="domain" description="BRCT" evidence="3">
    <location>
        <begin position="516"/>
        <end position="606"/>
    </location>
</feature>
<accession>F4Q6J7</accession>
<dbReference type="SUPFAM" id="SSF52113">
    <property type="entry name" value="BRCT domain"/>
    <property type="match status" value="6"/>
</dbReference>
<feature type="domain" description="BRCT" evidence="3">
    <location>
        <begin position="696"/>
        <end position="784"/>
    </location>
</feature>
<dbReference type="GO" id="GO:0006270">
    <property type="term" value="P:DNA replication initiation"/>
    <property type="evidence" value="ECO:0007669"/>
    <property type="project" value="TreeGrafter"/>
</dbReference>
<feature type="compositionally biased region" description="Polar residues" evidence="2">
    <location>
        <begin position="302"/>
        <end position="316"/>
    </location>
</feature>
<keyword evidence="1" id="KW-0677">Repeat</keyword>
<dbReference type="PANTHER" id="PTHR13561">
    <property type="entry name" value="DNA REPLICATION REGULATOR DPB11-RELATED"/>
    <property type="match status" value="1"/>
</dbReference>
<feature type="compositionally biased region" description="Low complexity" evidence="2">
    <location>
        <begin position="12"/>
        <end position="22"/>
    </location>
</feature>
<keyword evidence="5" id="KW-1185">Reference proteome</keyword>
<dbReference type="CDD" id="cd17731">
    <property type="entry name" value="BRCT_TopBP1_rpt2_like"/>
    <property type="match status" value="1"/>
</dbReference>
<dbReference type="GeneID" id="14868554"/>
<feature type="compositionally biased region" description="Acidic residues" evidence="2">
    <location>
        <begin position="940"/>
        <end position="957"/>
    </location>
</feature>
<dbReference type="PANTHER" id="PTHR13561:SF20">
    <property type="entry name" value="DNA TOPOISOMERASE 2-BINDING PROTEIN 1"/>
    <property type="match status" value="1"/>
</dbReference>
<dbReference type="OrthoDB" id="20807at2759"/>
<gene>
    <name evidence="4" type="primary">cut5</name>
    <name evidence="4" type="ORF">DFA_09045</name>
</gene>
<dbReference type="RefSeq" id="XP_004354907.1">
    <property type="nucleotide sequence ID" value="XM_004354855.1"/>
</dbReference>
<protein>
    <submittedName>
        <fullName evidence="4">BRCT domain-containing protein</fullName>
    </submittedName>
</protein>
<dbReference type="GO" id="GO:0007095">
    <property type="term" value="P:mitotic G2 DNA damage checkpoint signaling"/>
    <property type="evidence" value="ECO:0007669"/>
    <property type="project" value="TreeGrafter"/>
</dbReference>
<dbReference type="InterPro" id="IPR036420">
    <property type="entry name" value="BRCT_dom_sf"/>
</dbReference>
<name>F4Q6J7_CACFS</name>
<feature type="region of interest" description="Disordered" evidence="2">
    <location>
        <begin position="1"/>
        <end position="22"/>
    </location>
</feature>
<evidence type="ECO:0000313" key="4">
    <source>
        <dbReference type="EMBL" id="EGG16507.1"/>
    </source>
</evidence>
<dbReference type="InterPro" id="IPR059215">
    <property type="entry name" value="BRCT2_TopBP1-like"/>
</dbReference>
<dbReference type="CDD" id="cd17738">
    <property type="entry name" value="BRCT_TopBP1_rpt7"/>
    <property type="match status" value="1"/>
</dbReference>
<feature type="compositionally biased region" description="Low complexity" evidence="2">
    <location>
        <begin position="918"/>
        <end position="929"/>
    </location>
</feature>
<dbReference type="EMBL" id="GL883023">
    <property type="protein sequence ID" value="EGG16507.1"/>
    <property type="molecule type" value="Genomic_DNA"/>
</dbReference>
<feature type="compositionally biased region" description="Polar residues" evidence="2">
    <location>
        <begin position="332"/>
        <end position="363"/>
    </location>
</feature>
<dbReference type="Proteomes" id="UP000007797">
    <property type="component" value="Unassembled WGS sequence"/>
</dbReference>
<feature type="region of interest" description="Disordered" evidence="2">
    <location>
        <begin position="882"/>
        <end position="1021"/>
    </location>
</feature>
<feature type="domain" description="BRCT" evidence="3">
    <location>
        <begin position="29"/>
        <end position="111"/>
    </location>
</feature>
<dbReference type="Pfam" id="PF12738">
    <property type="entry name" value="PTCB-BRCT"/>
    <property type="match status" value="2"/>
</dbReference>